<name>A0A125NVJ9_HYPSL</name>
<dbReference type="AlphaFoldDB" id="A0A125NVJ9"/>
<dbReference type="PATRIC" id="fig|121290.4.peg.3156"/>
<evidence type="ECO:0000313" key="2">
    <source>
        <dbReference type="Proteomes" id="UP000059074"/>
    </source>
</evidence>
<reference evidence="1 2" key="1">
    <citation type="submission" date="2015-10" db="EMBL/GenBank/DDBJ databases">
        <title>Transcriptomic analysis of a linuron degrading triple-species bacterial consortium.</title>
        <authorList>
            <person name="Albers P."/>
        </authorList>
    </citation>
    <scope>NUCLEOTIDE SEQUENCE [LARGE SCALE GENOMIC DNA]</scope>
    <source>
        <strain evidence="1 2">WDL6</strain>
    </source>
</reference>
<dbReference type="Proteomes" id="UP000059074">
    <property type="component" value="Unassembled WGS sequence"/>
</dbReference>
<dbReference type="EMBL" id="LMTR01000040">
    <property type="protein sequence ID" value="KWT69985.1"/>
    <property type="molecule type" value="Genomic_DNA"/>
</dbReference>
<proteinExistence type="predicted"/>
<sequence length="42" mass="4964">MFTMHSETLPVSNLQMLRMQQMPHLRVRAARIAPRVKVTRQC</sequence>
<accession>A0A125NVJ9</accession>
<keyword evidence="2" id="KW-1185">Reference proteome</keyword>
<gene>
    <name evidence="1" type="ORF">APY04_1194</name>
</gene>
<evidence type="ECO:0000313" key="1">
    <source>
        <dbReference type="EMBL" id="KWT69985.1"/>
    </source>
</evidence>
<organism evidence="1 2">
    <name type="scientific">Hyphomicrobium sulfonivorans</name>
    <dbReference type="NCBI Taxonomy" id="121290"/>
    <lineage>
        <taxon>Bacteria</taxon>
        <taxon>Pseudomonadati</taxon>
        <taxon>Pseudomonadota</taxon>
        <taxon>Alphaproteobacteria</taxon>
        <taxon>Hyphomicrobiales</taxon>
        <taxon>Hyphomicrobiaceae</taxon>
        <taxon>Hyphomicrobium</taxon>
    </lineage>
</organism>
<comment type="caution">
    <text evidence="1">The sequence shown here is derived from an EMBL/GenBank/DDBJ whole genome shotgun (WGS) entry which is preliminary data.</text>
</comment>
<protein>
    <submittedName>
        <fullName evidence="1">Uncharacterized protein</fullName>
    </submittedName>
</protein>
<dbReference type="STRING" id="121290.APY04_1194"/>